<dbReference type="RefSeq" id="XP_007928112.1">
    <property type="nucleotide sequence ID" value="XM_007929921.1"/>
</dbReference>
<dbReference type="KEGG" id="pfj:MYCFIDRAFT_176081"/>
<name>M3AU92_PSEFD</name>
<dbReference type="Proteomes" id="UP000016932">
    <property type="component" value="Unassembled WGS sequence"/>
</dbReference>
<dbReference type="AlphaFoldDB" id="M3AU92"/>
<keyword evidence="2" id="KW-1185">Reference proteome</keyword>
<dbReference type="GeneID" id="19333497"/>
<reference evidence="1 2" key="1">
    <citation type="journal article" date="2012" name="PLoS Pathog.">
        <title>Diverse lifestyles and strategies of plant pathogenesis encoded in the genomes of eighteen Dothideomycetes fungi.</title>
        <authorList>
            <person name="Ohm R.A."/>
            <person name="Feau N."/>
            <person name="Henrissat B."/>
            <person name="Schoch C.L."/>
            <person name="Horwitz B.A."/>
            <person name="Barry K.W."/>
            <person name="Condon B.J."/>
            <person name="Copeland A.C."/>
            <person name="Dhillon B."/>
            <person name="Glaser F."/>
            <person name="Hesse C.N."/>
            <person name="Kosti I."/>
            <person name="LaButti K."/>
            <person name="Lindquist E.A."/>
            <person name="Lucas S."/>
            <person name="Salamov A.A."/>
            <person name="Bradshaw R.E."/>
            <person name="Ciuffetti L."/>
            <person name="Hamelin R.C."/>
            <person name="Kema G.H.J."/>
            <person name="Lawrence C."/>
            <person name="Scott J.A."/>
            <person name="Spatafora J.W."/>
            <person name="Turgeon B.G."/>
            <person name="de Wit P.J.G.M."/>
            <person name="Zhong S."/>
            <person name="Goodwin S.B."/>
            <person name="Grigoriev I.V."/>
        </authorList>
    </citation>
    <scope>NUCLEOTIDE SEQUENCE [LARGE SCALE GENOMIC DNA]</scope>
    <source>
        <strain evidence="1 2">CIRAD86</strain>
    </source>
</reference>
<evidence type="ECO:0000313" key="2">
    <source>
        <dbReference type="Proteomes" id="UP000016932"/>
    </source>
</evidence>
<protein>
    <submittedName>
        <fullName evidence="1">Uncharacterized protein</fullName>
    </submittedName>
</protein>
<dbReference type="EMBL" id="KB446560">
    <property type="protein sequence ID" value="EME80703.1"/>
    <property type="molecule type" value="Genomic_DNA"/>
</dbReference>
<dbReference type="HOGENOM" id="CLU_3088291_0_0_1"/>
<sequence length="52" mass="5545">MLCLSPSFNDADVVEGLCRSAIKAAYNKLEDSSKPRSFFADALGAVTATLHL</sequence>
<evidence type="ECO:0000313" key="1">
    <source>
        <dbReference type="EMBL" id="EME80703.1"/>
    </source>
</evidence>
<gene>
    <name evidence="1" type="ORF">MYCFIDRAFT_176081</name>
</gene>
<dbReference type="VEuPathDB" id="FungiDB:MYCFIDRAFT_176081"/>
<organism evidence="1 2">
    <name type="scientific">Pseudocercospora fijiensis (strain CIRAD86)</name>
    <name type="common">Black leaf streak disease fungus</name>
    <name type="synonym">Mycosphaerella fijiensis</name>
    <dbReference type="NCBI Taxonomy" id="383855"/>
    <lineage>
        <taxon>Eukaryota</taxon>
        <taxon>Fungi</taxon>
        <taxon>Dikarya</taxon>
        <taxon>Ascomycota</taxon>
        <taxon>Pezizomycotina</taxon>
        <taxon>Dothideomycetes</taxon>
        <taxon>Dothideomycetidae</taxon>
        <taxon>Mycosphaerellales</taxon>
        <taxon>Mycosphaerellaceae</taxon>
        <taxon>Pseudocercospora</taxon>
    </lineage>
</organism>
<proteinExistence type="predicted"/>
<accession>M3AU92</accession>